<evidence type="ECO:0000313" key="3">
    <source>
        <dbReference type="Proteomes" id="UP000663864"/>
    </source>
</evidence>
<dbReference type="AlphaFoldDB" id="A0A814UYN6"/>
<organism evidence="1 3">
    <name type="scientific">Rotaria sordida</name>
    <dbReference type="NCBI Taxonomy" id="392033"/>
    <lineage>
        <taxon>Eukaryota</taxon>
        <taxon>Metazoa</taxon>
        <taxon>Spiralia</taxon>
        <taxon>Gnathifera</taxon>
        <taxon>Rotifera</taxon>
        <taxon>Eurotatoria</taxon>
        <taxon>Bdelloidea</taxon>
        <taxon>Philodinida</taxon>
        <taxon>Philodinidae</taxon>
        <taxon>Rotaria</taxon>
    </lineage>
</organism>
<dbReference type="EMBL" id="CAJOBD010005612">
    <property type="protein sequence ID" value="CAF4036731.1"/>
    <property type="molecule type" value="Genomic_DNA"/>
</dbReference>
<proteinExistence type="predicted"/>
<sequence length="103" mass="11638">MWINTKDFTCSGSPNTTYSAVNYNGNCTMFPNDPDWTTYKLIIDVERKIVQNFVAYNFKNCYQGNELFLAKTPVLLDVCVPLYLVIGPSSYAPMGGLIFNCKD</sequence>
<name>A0A814UYN6_9BILA</name>
<evidence type="ECO:0000313" key="1">
    <source>
        <dbReference type="EMBL" id="CAF1181016.1"/>
    </source>
</evidence>
<accession>A0A814UYN6</accession>
<evidence type="ECO:0000313" key="2">
    <source>
        <dbReference type="EMBL" id="CAF4036731.1"/>
    </source>
</evidence>
<comment type="caution">
    <text evidence="1">The sequence shown here is derived from an EMBL/GenBank/DDBJ whole genome shotgun (WGS) entry which is preliminary data.</text>
</comment>
<reference evidence="1" key="1">
    <citation type="submission" date="2021-02" db="EMBL/GenBank/DDBJ databases">
        <authorList>
            <person name="Nowell W R."/>
        </authorList>
    </citation>
    <scope>NUCLEOTIDE SEQUENCE</scope>
</reference>
<dbReference type="Proteomes" id="UP000663864">
    <property type="component" value="Unassembled WGS sequence"/>
</dbReference>
<gene>
    <name evidence="2" type="ORF">JBS370_LOCUS28269</name>
    <name evidence="1" type="ORF">ZHD862_LOCUS21757</name>
</gene>
<protein>
    <submittedName>
        <fullName evidence="1">Uncharacterized protein</fullName>
    </submittedName>
</protein>
<dbReference type="EMBL" id="CAJNOT010001314">
    <property type="protein sequence ID" value="CAF1181016.1"/>
    <property type="molecule type" value="Genomic_DNA"/>
</dbReference>
<dbReference type="Proteomes" id="UP000663836">
    <property type="component" value="Unassembled WGS sequence"/>
</dbReference>